<name>A0A518HLN4_9BACT</name>
<evidence type="ECO:0000313" key="10">
    <source>
        <dbReference type="Proteomes" id="UP000319004"/>
    </source>
</evidence>
<keyword evidence="3" id="KW-0813">Transport</keyword>
<dbReference type="GO" id="GO:0016020">
    <property type="term" value="C:membrane"/>
    <property type="evidence" value="ECO:0007669"/>
    <property type="project" value="UniProtKB-SubCell"/>
</dbReference>
<dbReference type="GO" id="GO:0015297">
    <property type="term" value="F:antiporter activity"/>
    <property type="evidence" value="ECO:0007669"/>
    <property type="project" value="InterPro"/>
</dbReference>
<dbReference type="Pfam" id="PF00999">
    <property type="entry name" value="Na_H_Exchanger"/>
    <property type="match status" value="1"/>
</dbReference>
<comment type="subcellular location">
    <subcellularLocation>
        <location evidence="1">Membrane</location>
        <topology evidence="1">Multi-pass membrane protein</topology>
    </subcellularLocation>
</comment>
<feature type="transmembrane region" description="Helical" evidence="7">
    <location>
        <begin position="326"/>
        <end position="346"/>
    </location>
</feature>
<accession>A0A518HLN4</accession>
<dbReference type="RefSeq" id="WP_145385436.1">
    <property type="nucleotide sequence ID" value="NZ_CP037423.1"/>
</dbReference>
<dbReference type="GO" id="GO:0006813">
    <property type="term" value="P:potassium ion transport"/>
    <property type="evidence" value="ECO:0007669"/>
    <property type="project" value="InterPro"/>
</dbReference>
<dbReference type="SUPFAM" id="SSF51735">
    <property type="entry name" value="NAD(P)-binding Rossmann-fold domains"/>
    <property type="match status" value="1"/>
</dbReference>
<keyword evidence="4 7" id="KW-0812">Transmembrane</keyword>
<feature type="domain" description="RCK N-terminal" evidence="8">
    <location>
        <begin position="403"/>
        <end position="519"/>
    </location>
</feature>
<feature type="transmembrane region" description="Helical" evidence="7">
    <location>
        <begin position="115"/>
        <end position="136"/>
    </location>
</feature>
<evidence type="ECO:0000256" key="6">
    <source>
        <dbReference type="ARBA" id="ARBA00023136"/>
    </source>
</evidence>
<sequence>MTQTLIHDLLFILAAGLLAGLICRWLQASVLIGYLVVGALLGQGVLGWVRDESHQLEHFTEAGVFLLLFSIGLEFSLDDLQRLGKKLFIGGATQMSLVALPVVGILVALGMRWQSAVLIASAVAFSSTVLVFKALTEWGQSQRPHGQSAIGILLFQDAALIPLLLLVPLLTGEGDAPSLGQYLALAAVSLLFVLAVIALRYFLSNWLIPLLAGYRSPELVILFTIVSLGGVTLAAHAVALPPAVGAFAAGLIFNGNRWTKQIDALVLPFRETFAAVFFVGLGLIFDPVLFWQEPLVMGTALVGVIVLKTLAGTLALQWTGMPLQRAFGMGIGLAHVGEFAFVLILLGVESGAIREIDYQRVVAIAVGSLILTPLLMKTGLRLVQDETIDVETPRKSDSAAATTRLATVIGAGPIGSRIASQLETTGQDVCLVDLSPVNLHPFSQLGFRTVAGDAGDSSILELAGVPHAGVVVVCVPDDQVALRVVRAIRKVNPDGKLLVRCRYQASAAKLRRVGADVVVTEETEASLALLRELNQMEQALSIQRP</sequence>
<evidence type="ECO:0000256" key="3">
    <source>
        <dbReference type="ARBA" id="ARBA00022448"/>
    </source>
</evidence>
<proteinExistence type="inferred from homology"/>
<evidence type="ECO:0000256" key="5">
    <source>
        <dbReference type="ARBA" id="ARBA00022989"/>
    </source>
</evidence>
<protein>
    <submittedName>
        <fullName evidence="9">Glutathione-regulated potassium-efflux system protein KefC</fullName>
    </submittedName>
</protein>
<dbReference type="Pfam" id="PF02254">
    <property type="entry name" value="TrkA_N"/>
    <property type="match status" value="1"/>
</dbReference>
<dbReference type="InterPro" id="IPR003148">
    <property type="entry name" value="RCK_N"/>
</dbReference>
<dbReference type="KEGG" id="snep:Enr13x_16070"/>
<feature type="transmembrane region" description="Helical" evidence="7">
    <location>
        <begin position="30"/>
        <end position="49"/>
    </location>
</feature>
<evidence type="ECO:0000256" key="4">
    <source>
        <dbReference type="ARBA" id="ARBA00022692"/>
    </source>
</evidence>
<dbReference type="InterPro" id="IPR006153">
    <property type="entry name" value="Cation/H_exchanger_TM"/>
</dbReference>
<evidence type="ECO:0000259" key="8">
    <source>
        <dbReference type="PROSITE" id="PS51201"/>
    </source>
</evidence>
<dbReference type="GO" id="GO:1902600">
    <property type="term" value="P:proton transmembrane transport"/>
    <property type="evidence" value="ECO:0007669"/>
    <property type="project" value="InterPro"/>
</dbReference>
<feature type="transmembrane region" description="Helical" evidence="7">
    <location>
        <begin position="220"/>
        <end position="253"/>
    </location>
</feature>
<feature type="transmembrane region" description="Helical" evidence="7">
    <location>
        <begin position="273"/>
        <end position="291"/>
    </location>
</feature>
<reference evidence="9 10" key="1">
    <citation type="submission" date="2019-03" db="EMBL/GenBank/DDBJ databases">
        <title>Deep-cultivation of Planctomycetes and their phenomic and genomic characterization uncovers novel biology.</title>
        <authorList>
            <person name="Wiegand S."/>
            <person name="Jogler M."/>
            <person name="Boedeker C."/>
            <person name="Pinto D."/>
            <person name="Vollmers J."/>
            <person name="Rivas-Marin E."/>
            <person name="Kohn T."/>
            <person name="Peeters S.H."/>
            <person name="Heuer A."/>
            <person name="Rast P."/>
            <person name="Oberbeckmann S."/>
            <person name="Bunk B."/>
            <person name="Jeske O."/>
            <person name="Meyerdierks A."/>
            <person name="Storesund J.E."/>
            <person name="Kallscheuer N."/>
            <person name="Luecker S."/>
            <person name="Lage O.M."/>
            <person name="Pohl T."/>
            <person name="Merkel B.J."/>
            <person name="Hornburger P."/>
            <person name="Mueller R.-W."/>
            <person name="Bruemmer F."/>
            <person name="Labrenz M."/>
            <person name="Spormann A.M."/>
            <person name="Op den Camp H."/>
            <person name="Overmann J."/>
            <person name="Amann R."/>
            <person name="Jetten M.S.M."/>
            <person name="Mascher T."/>
            <person name="Medema M.H."/>
            <person name="Devos D.P."/>
            <person name="Kaster A.-K."/>
            <person name="Ovreas L."/>
            <person name="Rohde M."/>
            <person name="Galperin M.Y."/>
            <person name="Jogler C."/>
        </authorList>
    </citation>
    <scope>NUCLEOTIDE SEQUENCE [LARGE SCALE GENOMIC DNA]</scope>
    <source>
        <strain evidence="9 10">Enr13</strain>
    </source>
</reference>
<dbReference type="PANTHER" id="PTHR42751">
    <property type="entry name" value="SODIUM/HYDROGEN EXCHANGER FAMILY/TRKA DOMAIN PROTEIN"/>
    <property type="match status" value="1"/>
</dbReference>
<dbReference type="AlphaFoldDB" id="A0A518HLN4"/>
<evidence type="ECO:0000256" key="1">
    <source>
        <dbReference type="ARBA" id="ARBA00004141"/>
    </source>
</evidence>
<dbReference type="Gene3D" id="3.40.50.720">
    <property type="entry name" value="NAD(P)-binding Rossmann-like Domain"/>
    <property type="match status" value="1"/>
</dbReference>
<feature type="transmembrane region" description="Helical" evidence="7">
    <location>
        <begin position="298"/>
        <end position="320"/>
    </location>
</feature>
<dbReference type="PANTHER" id="PTHR42751:SF3">
    <property type="entry name" value="SODIUM_GLUTAMATE SYMPORTER"/>
    <property type="match status" value="1"/>
</dbReference>
<feature type="transmembrane region" description="Helical" evidence="7">
    <location>
        <begin position="6"/>
        <end position="23"/>
    </location>
</feature>
<evidence type="ECO:0000313" key="9">
    <source>
        <dbReference type="EMBL" id="QDV41764.1"/>
    </source>
</evidence>
<dbReference type="OrthoDB" id="9793589at2"/>
<keyword evidence="6 7" id="KW-0472">Membrane</keyword>
<feature type="transmembrane region" description="Helical" evidence="7">
    <location>
        <begin position="148"/>
        <end position="170"/>
    </location>
</feature>
<dbReference type="Gene3D" id="1.20.1530.20">
    <property type="match status" value="1"/>
</dbReference>
<dbReference type="Proteomes" id="UP000319004">
    <property type="component" value="Chromosome"/>
</dbReference>
<dbReference type="PROSITE" id="PS51201">
    <property type="entry name" value="RCK_N"/>
    <property type="match status" value="1"/>
</dbReference>
<gene>
    <name evidence="9" type="primary">kefC</name>
    <name evidence="9" type="ORF">Enr13x_16070</name>
</gene>
<comment type="similarity">
    <text evidence="2">Belongs to the monovalent cation:proton antiporter 2 (CPA2) transporter (TC 2.A.37) family.</text>
</comment>
<dbReference type="EMBL" id="CP037423">
    <property type="protein sequence ID" value="QDV41764.1"/>
    <property type="molecule type" value="Genomic_DNA"/>
</dbReference>
<evidence type="ECO:0000256" key="7">
    <source>
        <dbReference type="SAM" id="Phobius"/>
    </source>
</evidence>
<dbReference type="InterPro" id="IPR038770">
    <property type="entry name" value="Na+/solute_symporter_sf"/>
</dbReference>
<organism evidence="9 10">
    <name type="scientific">Stieleria neptunia</name>
    <dbReference type="NCBI Taxonomy" id="2527979"/>
    <lineage>
        <taxon>Bacteria</taxon>
        <taxon>Pseudomonadati</taxon>
        <taxon>Planctomycetota</taxon>
        <taxon>Planctomycetia</taxon>
        <taxon>Pirellulales</taxon>
        <taxon>Pirellulaceae</taxon>
        <taxon>Stieleria</taxon>
    </lineage>
</organism>
<dbReference type="InterPro" id="IPR036291">
    <property type="entry name" value="NAD(P)-bd_dom_sf"/>
</dbReference>
<keyword evidence="10" id="KW-1185">Reference proteome</keyword>
<feature type="transmembrane region" description="Helical" evidence="7">
    <location>
        <begin position="87"/>
        <end position="109"/>
    </location>
</feature>
<evidence type="ECO:0000256" key="2">
    <source>
        <dbReference type="ARBA" id="ARBA00005551"/>
    </source>
</evidence>
<keyword evidence="5 7" id="KW-1133">Transmembrane helix</keyword>
<feature type="transmembrane region" description="Helical" evidence="7">
    <location>
        <begin position="182"/>
        <end position="208"/>
    </location>
</feature>